<dbReference type="EMBL" id="MU004336">
    <property type="protein sequence ID" value="KAF2656470.1"/>
    <property type="molecule type" value="Genomic_DNA"/>
</dbReference>
<organism evidence="2 3">
    <name type="scientific">Lophiostoma macrostomum CBS 122681</name>
    <dbReference type="NCBI Taxonomy" id="1314788"/>
    <lineage>
        <taxon>Eukaryota</taxon>
        <taxon>Fungi</taxon>
        <taxon>Dikarya</taxon>
        <taxon>Ascomycota</taxon>
        <taxon>Pezizomycotina</taxon>
        <taxon>Dothideomycetes</taxon>
        <taxon>Pleosporomycetidae</taxon>
        <taxon>Pleosporales</taxon>
        <taxon>Lophiostomataceae</taxon>
        <taxon>Lophiostoma</taxon>
    </lineage>
</organism>
<dbReference type="InterPro" id="IPR014710">
    <property type="entry name" value="RmlC-like_jellyroll"/>
</dbReference>
<dbReference type="SUPFAM" id="SSF51182">
    <property type="entry name" value="RmlC-like cupins"/>
    <property type="match status" value="1"/>
</dbReference>
<evidence type="ECO:0000313" key="3">
    <source>
        <dbReference type="Proteomes" id="UP000799324"/>
    </source>
</evidence>
<evidence type="ECO:0000259" key="1">
    <source>
        <dbReference type="Pfam" id="PF07883"/>
    </source>
</evidence>
<dbReference type="PANTHER" id="PTHR36114">
    <property type="entry name" value="16.7 KDA PROTEIN IN WHIE LOCUS"/>
    <property type="match status" value="1"/>
</dbReference>
<sequence>MTSPSTPIQVRPKISLPAVLSTITTHYSPKIVALLNTAIEFRVSKLKGDFIWHAHEGTDELFYVIEGGPLHMGIRHPDSHGKDGEGGVEETVVLEVGDMFVVPKGVQHQPRAENEVSVMVVETAGEAITGDRVDSERTAVVEDARV</sequence>
<dbReference type="InterPro" id="IPR011051">
    <property type="entry name" value="RmlC_Cupin_sf"/>
</dbReference>
<protein>
    <recommendedName>
        <fullName evidence="1">Cupin type-2 domain-containing protein</fullName>
    </recommendedName>
</protein>
<dbReference type="Pfam" id="PF07883">
    <property type="entry name" value="Cupin_2"/>
    <property type="match status" value="1"/>
</dbReference>
<dbReference type="InterPro" id="IPR013096">
    <property type="entry name" value="Cupin_2"/>
</dbReference>
<dbReference type="Proteomes" id="UP000799324">
    <property type="component" value="Unassembled WGS sequence"/>
</dbReference>
<dbReference type="OrthoDB" id="204928at2759"/>
<gene>
    <name evidence="2" type="ORF">K491DRAFT_757566</name>
</gene>
<reference evidence="2" key="1">
    <citation type="journal article" date="2020" name="Stud. Mycol.">
        <title>101 Dothideomycetes genomes: a test case for predicting lifestyles and emergence of pathogens.</title>
        <authorList>
            <person name="Haridas S."/>
            <person name="Albert R."/>
            <person name="Binder M."/>
            <person name="Bloem J."/>
            <person name="Labutti K."/>
            <person name="Salamov A."/>
            <person name="Andreopoulos B."/>
            <person name="Baker S."/>
            <person name="Barry K."/>
            <person name="Bills G."/>
            <person name="Bluhm B."/>
            <person name="Cannon C."/>
            <person name="Castanera R."/>
            <person name="Culley D."/>
            <person name="Daum C."/>
            <person name="Ezra D."/>
            <person name="Gonzalez J."/>
            <person name="Henrissat B."/>
            <person name="Kuo A."/>
            <person name="Liang C."/>
            <person name="Lipzen A."/>
            <person name="Lutzoni F."/>
            <person name="Magnuson J."/>
            <person name="Mondo S."/>
            <person name="Nolan M."/>
            <person name="Ohm R."/>
            <person name="Pangilinan J."/>
            <person name="Park H.-J."/>
            <person name="Ramirez L."/>
            <person name="Alfaro M."/>
            <person name="Sun H."/>
            <person name="Tritt A."/>
            <person name="Yoshinaga Y."/>
            <person name="Zwiers L.-H."/>
            <person name="Turgeon B."/>
            <person name="Goodwin S."/>
            <person name="Spatafora J."/>
            <person name="Crous P."/>
            <person name="Grigoriev I."/>
        </authorList>
    </citation>
    <scope>NUCLEOTIDE SEQUENCE</scope>
    <source>
        <strain evidence="2">CBS 122681</strain>
    </source>
</reference>
<feature type="domain" description="Cupin type-2" evidence="1">
    <location>
        <begin position="49"/>
        <end position="120"/>
    </location>
</feature>
<evidence type="ECO:0000313" key="2">
    <source>
        <dbReference type="EMBL" id="KAF2656470.1"/>
    </source>
</evidence>
<dbReference type="Gene3D" id="2.60.120.10">
    <property type="entry name" value="Jelly Rolls"/>
    <property type="match status" value="1"/>
</dbReference>
<dbReference type="CDD" id="cd02226">
    <property type="entry name" value="cupin_YdbB-like"/>
    <property type="match status" value="1"/>
</dbReference>
<name>A0A6A6T9J5_9PLEO</name>
<dbReference type="InterPro" id="IPR052044">
    <property type="entry name" value="PKS_Associated_Protein"/>
</dbReference>
<dbReference type="PANTHER" id="PTHR36114:SF1">
    <property type="entry name" value="16.7 KDA PROTEIN IN WHIE LOCUS"/>
    <property type="match status" value="1"/>
</dbReference>
<dbReference type="AlphaFoldDB" id="A0A6A6T9J5"/>
<keyword evidence="3" id="KW-1185">Reference proteome</keyword>
<proteinExistence type="predicted"/>
<accession>A0A6A6T9J5</accession>